<reference evidence="21 22" key="1">
    <citation type="submission" date="2020-04" db="EMBL/GenBank/DDBJ databases">
        <authorList>
            <person name="Doyle D.A."/>
        </authorList>
    </citation>
    <scope>NUCLEOTIDE SEQUENCE [LARGE SCALE GENOMIC DNA]</scope>
    <source>
        <strain evidence="21 22">P21</strain>
    </source>
</reference>
<evidence type="ECO:0000256" key="13">
    <source>
        <dbReference type="ARBA" id="ARBA00023316"/>
    </source>
</evidence>
<gene>
    <name evidence="17" type="primary">murD</name>
    <name evidence="21" type="ORF">HBE96_17910</name>
</gene>
<dbReference type="SUPFAM" id="SSF53623">
    <property type="entry name" value="MurD-like peptide ligases, catalytic domain"/>
    <property type="match status" value="1"/>
</dbReference>
<dbReference type="InterPro" id="IPR036565">
    <property type="entry name" value="Mur-like_cat_sf"/>
</dbReference>
<evidence type="ECO:0000256" key="16">
    <source>
        <dbReference type="ARBA" id="ARBA00047632"/>
    </source>
</evidence>
<dbReference type="Gene3D" id="3.90.190.20">
    <property type="entry name" value="Mur ligase, C-terminal domain"/>
    <property type="match status" value="1"/>
</dbReference>
<evidence type="ECO:0000256" key="8">
    <source>
        <dbReference type="ARBA" id="ARBA00022598"/>
    </source>
</evidence>
<evidence type="ECO:0000259" key="19">
    <source>
        <dbReference type="Pfam" id="PF02875"/>
    </source>
</evidence>
<dbReference type="GO" id="GO:0005524">
    <property type="term" value="F:ATP binding"/>
    <property type="evidence" value="ECO:0007669"/>
    <property type="project" value="UniProtKB-UniRule"/>
</dbReference>
<evidence type="ECO:0000256" key="3">
    <source>
        <dbReference type="ARBA" id="ARBA00004752"/>
    </source>
</evidence>
<evidence type="ECO:0000256" key="6">
    <source>
        <dbReference type="ARBA" id="ARBA00015655"/>
    </source>
</evidence>
<evidence type="ECO:0000256" key="18">
    <source>
        <dbReference type="RuleBase" id="RU003664"/>
    </source>
</evidence>
<evidence type="ECO:0000256" key="17">
    <source>
        <dbReference type="HAMAP-Rule" id="MF_00639"/>
    </source>
</evidence>
<evidence type="ECO:0000256" key="10">
    <source>
        <dbReference type="ARBA" id="ARBA00022840"/>
    </source>
</evidence>
<evidence type="ECO:0000256" key="5">
    <source>
        <dbReference type="ARBA" id="ARBA00012212"/>
    </source>
</evidence>
<evidence type="ECO:0000313" key="22">
    <source>
        <dbReference type="Proteomes" id="UP000537131"/>
    </source>
</evidence>
<comment type="subcellular location">
    <subcellularLocation>
        <location evidence="2 17 18">Cytoplasm</location>
    </subcellularLocation>
</comment>
<keyword evidence="17 18" id="KW-0132">Cell division</keyword>
<dbReference type="EMBL" id="JABBNI010000040">
    <property type="protein sequence ID" value="NMM64493.1"/>
    <property type="molecule type" value="Genomic_DNA"/>
</dbReference>
<evidence type="ECO:0000256" key="9">
    <source>
        <dbReference type="ARBA" id="ARBA00022741"/>
    </source>
</evidence>
<keyword evidence="9 17" id="KW-0547">Nucleotide-binding</keyword>
<dbReference type="GO" id="GO:0008764">
    <property type="term" value="F:UDP-N-acetylmuramoylalanine-D-glutamate ligase activity"/>
    <property type="evidence" value="ECO:0007669"/>
    <property type="project" value="UniProtKB-UniRule"/>
</dbReference>
<proteinExistence type="inferred from homology"/>
<accession>A0A7Y0EJ91</accession>
<dbReference type="NCBIfam" id="TIGR01087">
    <property type="entry name" value="murD"/>
    <property type="match status" value="1"/>
</dbReference>
<keyword evidence="13 17" id="KW-0961">Cell wall biogenesis/degradation</keyword>
<evidence type="ECO:0000256" key="4">
    <source>
        <dbReference type="ARBA" id="ARBA00010416"/>
    </source>
</evidence>
<keyword evidence="22" id="KW-1185">Reference proteome</keyword>
<evidence type="ECO:0000256" key="12">
    <source>
        <dbReference type="ARBA" id="ARBA00022984"/>
    </source>
</evidence>
<protein>
    <recommendedName>
        <fullName evidence="6 17">UDP-N-acetylmuramoylalanine--D-glutamate ligase</fullName>
        <ecNumber evidence="5 17">6.3.2.9</ecNumber>
    </recommendedName>
    <alternativeName>
        <fullName evidence="15 17">D-glutamic acid-adding enzyme</fullName>
    </alternativeName>
    <alternativeName>
        <fullName evidence="14 17">UDP-N-acetylmuramoyl-L-alanyl-D-glutamate synthetase</fullName>
    </alternativeName>
</protein>
<evidence type="ECO:0000256" key="1">
    <source>
        <dbReference type="ARBA" id="ARBA00002734"/>
    </source>
</evidence>
<dbReference type="Pfam" id="PF08245">
    <property type="entry name" value="Mur_ligase_M"/>
    <property type="match status" value="1"/>
</dbReference>
<evidence type="ECO:0000256" key="2">
    <source>
        <dbReference type="ARBA" id="ARBA00004496"/>
    </source>
</evidence>
<evidence type="ECO:0000259" key="20">
    <source>
        <dbReference type="Pfam" id="PF08245"/>
    </source>
</evidence>
<reference evidence="21 22" key="2">
    <citation type="submission" date="2020-06" db="EMBL/GenBank/DDBJ databases">
        <title>Complete Genome Sequence of Clostridium muelleri sp. nov. P21T, an Acid-Alcohol Producing Acetogen Isolated from Old Hay.</title>
        <authorList>
            <person name="Duncan K.E."/>
            <person name="Tanner R.S."/>
        </authorList>
    </citation>
    <scope>NUCLEOTIDE SEQUENCE [LARGE SCALE GENOMIC DNA]</scope>
    <source>
        <strain evidence="21 22">P21</strain>
    </source>
</reference>
<dbReference type="Gene3D" id="3.40.1190.10">
    <property type="entry name" value="Mur-like, catalytic domain"/>
    <property type="match status" value="1"/>
</dbReference>
<evidence type="ECO:0000256" key="15">
    <source>
        <dbReference type="ARBA" id="ARBA00032324"/>
    </source>
</evidence>
<dbReference type="InterPro" id="IPR013221">
    <property type="entry name" value="Mur_ligase_cen"/>
</dbReference>
<dbReference type="Pfam" id="PF02875">
    <property type="entry name" value="Mur_ligase_C"/>
    <property type="match status" value="1"/>
</dbReference>
<evidence type="ECO:0000256" key="7">
    <source>
        <dbReference type="ARBA" id="ARBA00022490"/>
    </source>
</evidence>
<evidence type="ECO:0000256" key="11">
    <source>
        <dbReference type="ARBA" id="ARBA00022960"/>
    </source>
</evidence>
<dbReference type="GO" id="GO:0005737">
    <property type="term" value="C:cytoplasm"/>
    <property type="evidence" value="ECO:0007669"/>
    <property type="project" value="UniProtKB-SubCell"/>
</dbReference>
<dbReference type="HAMAP" id="MF_00639">
    <property type="entry name" value="MurD"/>
    <property type="match status" value="1"/>
</dbReference>
<keyword evidence="11 17" id="KW-0133">Cell shape</keyword>
<dbReference type="GO" id="GO:0009252">
    <property type="term" value="P:peptidoglycan biosynthetic process"/>
    <property type="evidence" value="ECO:0007669"/>
    <property type="project" value="UniProtKB-UniRule"/>
</dbReference>
<feature type="binding site" evidence="17">
    <location>
        <begin position="124"/>
        <end position="130"/>
    </location>
    <ligand>
        <name>ATP</name>
        <dbReference type="ChEBI" id="CHEBI:30616"/>
    </ligand>
</feature>
<dbReference type="AlphaFoldDB" id="A0A7Y0EJ91"/>
<comment type="caution">
    <text evidence="21">The sequence shown here is derived from an EMBL/GenBank/DDBJ whole genome shotgun (WGS) entry which is preliminary data.</text>
</comment>
<comment type="pathway">
    <text evidence="3 17 18">Cell wall biogenesis; peptidoglycan biosynthesis.</text>
</comment>
<name>A0A7Y0EJ91_9CLOT</name>
<keyword evidence="12 17" id="KW-0573">Peptidoglycan synthesis</keyword>
<dbReference type="PANTHER" id="PTHR43692:SF1">
    <property type="entry name" value="UDP-N-ACETYLMURAMOYLALANINE--D-GLUTAMATE LIGASE"/>
    <property type="match status" value="1"/>
</dbReference>
<keyword evidence="7 17" id="KW-0963">Cytoplasm</keyword>
<keyword evidence="10 17" id="KW-0067">ATP-binding</keyword>
<dbReference type="EC" id="6.3.2.9" evidence="5 17"/>
<dbReference type="GO" id="GO:0008360">
    <property type="term" value="P:regulation of cell shape"/>
    <property type="evidence" value="ECO:0007669"/>
    <property type="project" value="UniProtKB-KW"/>
</dbReference>
<dbReference type="InterPro" id="IPR036615">
    <property type="entry name" value="Mur_ligase_C_dom_sf"/>
</dbReference>
<evidence type="ECO:0000256" key="14">
    <source>
        <dbReference type="ARBA" id="ARBA00030398"/>
    </source>
</evidence>
<dbReference type="PANTHER" id="PTHR43692">
    <property type="entry name" value="UDP-N-ACETYLMURAMOYLALANINE--D-GLUTAMATE LIGASE"/>
    <property type="match status" value="1"/>
</dbReference>
<comment type="catalytic activity">
    <reaction evidence="16 17 18">
        <text>UDP-N-acetyl-alpha-D-muramoyl-L-alanine + D-glutamate + ATP = UDP-N-acetyl-alpha-D-muramoyl-L-alanyl-D-glutamate + ADP + phosphate + H(+)</text>
        <dbReference type="Rhea" id="RHEA:16429"/>
        <dbReference type="ChEBI" id="CHEBI:15378"/>
        <dbReference type="ChEBI" id="CHEBI:29986"/>
        <dbReference type="ChEBI" id="CHEBI:30616"/>
        <dbReference type="ChEBI" id="CHEBI:43474"/>
        <dbReference type="ChEBI" id="CHEBI:83898"/>
        <dbReference type="ChEBI" id="CHEBI:83900"/>
        <dbReference type="ChEBI" id="CHEBI:456216"/>
        <dbReference type="EC" id="6.3.2.9"/>
    </reaction>
</comment>
<feature type="domain" description="Mur ligase C-terminal" evidence="19">
    <location>
        <begin position="316"/>
        <end position="435"/>
    </location>
</feature>
<dbReference type="SUPFAM" id="SSF51984">
    <property type="entry name" value="MurCD N-terminal domain"/>
    <property type="match status" value="1"/>
</dbReference>
<dbReference type="InterPro" id="IPR005762">
    <property type="entry name" value="MurD"/>
</dbReference>
<evidence type="ECO:0000313" key="21">
    <source>
        <dbReference type="EMBL" id="NMM64493.1"/>
    </source>
</evidence>
<dbReference type="UniPathway" id="UPA00219"/>
<dbReference type="InterPro" id="IPR004101">
    <property type="entry name" value="Mur_ligase_C"/>
</dbReference>
<comment type="function">
    <text evidence="1 17 18">Cell wall formation. Catalyzes the addition of glutamate to the nucleotide precursor UDP-N-acetylmuramoyl-L-alanine (UMA).</text>
</comment>
<keyword evidence="8 17" id="KW-0436">Ligase</keyword>
<sequence length="458" mass="51163">MKKDFSDFKKFIKDKNTAVVGIGISNKPLINFLLKLGAKVSAFDKKSEEQLGSATKEFRAKGVKLVLGDNYMDSLKGFDVIFKTPSMRIDSPALVNAKNNGAYITSEMEEFIRYCPAKIYGVTGSDGKTTTTTLIYNILKQQGYKTWVGGNIGTPLFSQIEEINSDDRVVLELSSFQLMTMNVSPQVAVVTNLSPNHLDIHKDMEEYINSKKNIFKYQQSEDLLVLNKDDDLTNSMFDDAKGKVAGFSIRGKVRNGAHFEQNKLYIREKEVCMLNEIQIKGMHNVENLLAAFCAVSDDVSIESMRKIAVSFTGVEHRCEFIREIEGVKYYNDSIATSPSRTLAGLKAFEKPVILIAGGYDKKIPFDVLAEEGYENIKALILVGATRNKIMDAFSKVMEKKSVKIPIMMEEDLEEALNKAKNIAKVGDIVTLSPACASFDAYPNFEARGNKFKELVKKL</sequence>
<feature type="domain" description="Mur ligase central" evidence="20">
    <location>
        <begin position="122"/>
        <end position="295"/>
    </location>
</feature>
<dbReference type="Gene3D" id="3.40.50.720">
    <property type="entry name" value="NAD(P)-binding Rossmann-like Domain"/>
    <property type="match status" value="1"/>
</dbReference>
<keyword evidence="17 18" id="KW-0131">Cell cycle</keyword>
<organism evidence="21 22">
    <name type="scientific">Clostridium muellerianum</name>
    <dbReference type="NCBI Taxonomy" id="2716538"/>
    <lineage>
        <taxon>Bacteria</taxon>
        <taxon>Bacillati</taxon>
        <taxon>Bacillota</taxon>
        <taxon>Clostridia</taxon>
        <taxon>Eubacteriales</taxon>
        <taxon>Clostridiaceae</taxon>
        <taxon>Clostridium</taxon>
    </lineage>
</organism>
<dbReference type="GO" id="GO:0071555">
    <property type="term" value="P:cell wall organization"/>
    <property type="evidence" value="ECO:0007669"/>
    <property type="project" value="UniProtKB-KW"/>
</dbReference>
<dbReference type="Pfam" id="PF21799">
    <property type="entry name" value="MurD-like_N"/>
    <property type="match status" value="1"/>
</dbReference>
<dbReference type="GO" id="GO:0051301">
    <property type="term" value="P:cell division"/>
    <property type="evidence" value="ECO:0007669"/>
    <property type="project" value="UniProtKB-KW"/>
</dbReference>
<dbReference type="SUPFAM" id="SSF53244">
    <property type="entry name" value="MurD-like peptide ligases, peptide-binding domain"/>
    <property type="match status" value="1"/>
</dbReference>
<comment type="similarity">
    <text evidence="4 17">Belongs to the MurCDEF family.</text>
</comment>
<dbReference type="Proteomes" id="UP000537131">
    <property type="component" value="Unassembled WGS sequence"/>
</dbReference>
<dbReference type="RefSeq" id="WP_169299089.1">
    <property type="nucleotide sequence ID" value="NZ_JABBNI010000040.1"/>
</dbReference>